<gene>
    <name evidence="1" type="ORF">SMTD_LOCUS12345</name>
</gene>
<keyword evidence="2" id="KW-1185">Reference proteome</keyword>
<dbReference type="STRING" id="31246.A0A183PDA7"/>
<evidence type="ECO:0000313" key="2">
    <source>
        <dbReference type="Proteomes" id="UP000269396"/>
    </source>
</evidence>
<accession>A0A183PDA7</accession>
<dbReference type="PANTHER" id="PTHR14918">
    <property type="entry name" value="KICSTOR COMPLEX PROTEIN SZT2"/>
    <property type="match status" value="1"/>
</dbReference>
<protein>
    <submittedName>
        <fullName evidence="1">Uncharacterized protein</fullName>
    </submittedName>
</protein>
<organism evidence="1 2">
    <name type="scientific">Schistosoma mattheei</name>
    <dbReference type="NCBI Taxonomy" id="31246"/>
    <lineage>
        <taxon>Eukaryota</taxon>
        <taxon>Metazoa</taxon>
        <taxon>Spiralia</taxon>
        <taxon>Lophotrochozoa</taxon>
        <taxon>Platyhelminthes</taxon>
        <taxon>Trematoda</taxon>
        <taxon>Digenea</taxon>
        <taxon>Strigeidida</taxon>
        <taxon>Schistosomatoidea</taxon>
        <taxon>Schistosomatidae</taxon>
        <taxon>Schistosoma</taxon>
    </lineage>
</organism>
<sequence>MSGSEEDSSIFVKRLYARYTKDGIITPQPLVTWFVDYLNYPFMYDEKCKSNFGFFKDPKDTKNHPFQIVSFITRDALRSNTILRFSEKTELFCLYHSYRFTFVVDFSWSTLCSSADGTCYVNSIVKTINQIFYILSEPSSYSFPGTGYKLSNFTVFCSVIVVVPNSKCYTLLSGWVVNTKEIPNKIAYISRSLVKLERKFLEDIKNKRDDSKYTGRRYVFLSDLLRHGALSVSLLTPISGPATILFFTHGCFATSDFGVPELVMSHLNVEHVRCVFILMTDNIVPDVHKPYIPHNMSKQSSLMTAGIQQVELCSVLASNTDGFVFNIPDESQHLAVQMNWWNKLAESLLAIPIFRHSEYTCYSDFNRDSRVILKAGSKIVELPPHILLTTRLKSGFRLKSISLTKKFTVPKSHLITAEASVYNKNEEMEACVPLTENEKISNDCVATKLKLDLVMVWGVNITFHCSIRGGWTRILCSPIVTGSTDFPTKNIHEDALLSPFFNSFTTPEKSLVELKVEANYSFLRQLFNRHALPYSNLELSSMFSRLPLPIQMITLNDLLLAHVYEFNRDPFVRKVPDSFANRLYPVFVMKNNLQGDLVATPILQDLQPTNNPDYLSILRFIDYWRLFIDIDLVQCYRWMDLHHIFLLLEYDSPLPPNLHFPPSDKRDASPLSCRQALFRVHTLLSQWSSFVLLENSTYIKLFHIGDFAVGRLVHKSSSLSSISSVPGATQETMDAKKVSECDVGCNKTCSGVSMSSVSHFCLIRLELKIPEVRFCIGFVNNTPVDIQHEIMEYLKIQLKSLHFPPRGRQAIPKSRHKSGTFQHVAECKHVPPLQRSWEDTPCCTVFNTRLDRLVIDFGTFCNPVVKASDCISTNKNKSVKLDHTQESERVSKSCKQNRLLFLQTVPVNDATINPVLLAQHLHHSVCVWAVFSSTWKSCMQSIFSSLVNIRLQEGFHLARGHDLGHLTVINNFLKSRIDAVVLDMLNSPDSSTVPEIKKSSFSPIIIASEIWIQPVDGVINSVDSEAENWSGSTFSELPRIIFNEDEECIVSYITLDNLYNFVTNKSKVCIGSPKKINLLGGDAYFPLECSTEICLVYSSISRLISRCSNLIALFPLLGNVVNKKPSSNLSNNVHNQRLLTSFQSRLLNSGLLVEVPVSVDELKTVFIKWGCNINSKFPENTDIDLPKLRCFVGRGSLKQSVVDSDVIDEPNPMVTMILIPATIGDIFHPIMFSILTNHLGTSDASNHPSLPVFIYSCSRVYMSYLIDDKWTYKAPDTHIIDMRSNDRRFLQSDKHECNIVGKLYSLPCEVPDCFLNVGCQNERLTQELHALWSDLMFYTEILEHSYSYGFSVAIYRIILHNSIPDAKDVNYILRHSEVCFPIQPLYVDLTSFSLLTCSHLFPYVHLLHKRSNKYLEGSICSKPLPALGCEKPKQSASPLCFLDSEDLAVEFYMSSANNCDCCEIQRSCLFSTFTEYLKPVPNLDGVYVLSKSKLTCQGNRTIRRSVSQNILKSWSKAINISGSREILSQTDTRNAYTSSVTCNLSEASGESEALWHSRTLKSNKEVSHCNHSISHSSDSLLRKLVEWFHLVTDNSPDICPLFLRIRGILEYKGTSINVPLCKGIPTFCASHFHGLLSELILKKASQHNSSFNHKVASMSNSSALKIDLRELYFYIEILPIVRPHFDLFPSHKFNDNIFKKSRHKDKTDMNSGRVRNQHLESSDISHCSFMSSSYSINMAYSTMEEECIVMDGWLNQNYVSKIPSIQQCFLRLFIFQMLWHIHDKSVNCMRSLTPVTEKSLETVLQHIEDTCKAIHTPLFNPCSILVNHSYISSEDELSKSNMDFEKSSAVVEQLCTVAPNFRSLRKQVRMQRIHLDFVSYDTDVVDQFAKYFESMLVSHSYGSLQYINGYYYLSSFEETSESVLEKRHTKRSCRDGNTTNYFPGVGNFSSGFQDPSVTMDKISSHQSSFPDSMAIAHTSKKRTLARSLKYQTHMNVSYVGNEWCGNKGSYLSKQNPCRTHRSYSLSSFDSHYSKKDNEAVFKSNLVRSNISLSESNLRKSIHSLVLDEYIQSSNKSMPFWFIFRICSNSVSVFFHHTDLHIKSIHGQRLCRDLSLSKFALPKNSSYQTYEDILLLECPYCTIYQNVVSSIYSVIRMLNQKLLLNKLYDERLCDQLLLPPDEVDMITKREVVSSSECDESNTRNGSFNASNFRGWKVRNRRHLRSFIHHIPPTDKEKAAFSCHKLKTHSNNPSHIDRTNCIKSSRIHNTKQHSVNIGGNQKKLPLRRKIWPPGVFACPVQMTSYIYLHPRVFLNCQIYSVEKGRRIIPVLRRLLENLAITNRSNMFFLIDHPSKTDSISAFAKQKRQAYCDSEVQLIHSLSESSQDPVFYMLLKEITTATFSSEQQSGLLDKRTSQTEPKHLLEPKLSTKINKVKHISSDVLTSTYFGSSEETSKNIHKGIRFAGNLKKTYKHNDHIGENVLQITLHGISQPSRRLCSSVHHMLQTRLDGLVLQHISDSLSRNAINRLTLEDFTFLLNRRIEHPLIHFYIALPKFLTGNDRSLFVSQAVLSFCHYFRQNLLLFLTPVKIDDDTKKRLKELGKAELYLFNRPSAQGFSKHGVATILIQLMITSGDKTPQKDYSFTRPYVITESTSSDEPACPGMSCNLCFQDMSKAIRNFSEVSKSDLQKHPVPRLVLSVRMWERGHSDLSNLKMRLMTSVHHALYDLITEHLVLTSPLFPDVECSNDTLNKESSQNSNSIDLANSDSKDTFVSSKNMPLSLLVFQWMKEGRNIESPLVTDVSTSLSSCLFVEQLISDLLKPFISHDDNSVLDSSPNTISRKQDSTTDFTCVSIITGGTFSPSEAAASSNTKSEAKCEENVEMFKPGFTNKYVIVGRNRNAWKRALNVTQTGQQPKSIAIPKSLDKTSHIWLIEFTSDSGKFPFYLNVLMNYYYFKCYKYLLLGIFNFSLHTEIILFNVLTSHDSLDMLFGGELGKKCPVEILLVSIEPNICY</sequence>
<dbReference type="GO" id="GO:0005777">
    <property type="term" value="C:peroxisome"/>
    <property type="evidence" value="ECO:0007669"/>
    <property type="project" value="InterPro"/>
</dbReference>
<dbReference type="Proteomes" id="UP000269396">
    <property type="component" value="Unassembled WGS sequence"/>
</dbReference>
<proteinExistence type="predicted"/>
<dbReference type="PANTHER" id="PTHR14918:SF3">
    <property type="entry name" value="KICSTOR COMPLEX PROTEIN SZT2"/>
    <property type="match status" value="1"/>
</dbReference>
<evidence type="ECO:0000313" key="1">
    <source>
        <dbReference type="EMBL" id="VDP60685.1"/>
    </source>
</evidence>
<dbReference type="InterPro" id="IPR033228">
    <property type="entry name" value="SZT2"/>
</dbReference>
<reference evidence="1 2" key="1">
    <citation type="submission" date="2018-11" db="EMBL/GenBank/DDBJ databases">
        <authorList>
            <consortium name="Pathogen Informatics"/>
        </authorList>
    </citation>
    <scope>NUCLEOTIDE SEQUENCE [LARGE SCALE GENOMIC DNA]</scope>
    <source>
        <strain>Denwood</strain>
        <strain evidence="2">Zambia</strain>
    </source>
</reference>
<name>A0A183PDA7_9TREM</name>
<dbReference type="EMBL" id="UZAL01032349">
    <property type="protein sequence ID" value="VDP60685.1"/>
    <property type="molecule type" value="Genomic_DNA"/>
</dbReference>